<proteinExistence type="predicted"/>
<dbReference type="RefSeq" id="WP_257767031.1">
    <property type="nucleotide sequence ID" value="NZ_CP102480.1"/>
</dbReference>
<dbReference type="EMBL" id="CP102480">
    <property type="protein sequence ID" value="UUX48524.1"/>
    <property type="molecule type" value="Genomic_DNA"/>
</dbReference>
<feature type="region of interest" description="Disordered" evidence="1">
    <location>
        <begin position="13"/>
        <end position="76"/>
    </location>
</feature>
<accession>A0A9J7AQ89</accession>
<sequence>MQPVDNVRFAAQAEAQAGTATEIAGQEEQQAALPPPQQLVDPANLSQVQEAGNPSDEPGGAQTGAVESPPRGFADPARLREVQNGGEDIDEEVRLGVQSEEESTDIAARLVPVDGVENANSVALDGRPDSVRVGDLISEDQRLTGEPLEVPNFAVDPEEQSIQVFNDRLTRTTEVLQFLSQRPVTGSARGVSLIV</sequence>
<organism evidence="2 3">
    <name type="scientific">Nisaea acidiphila</name>
    <dbReference type="NCBI Taxonomy" id="1862145"/>
    <lineage>
        <taxon>Bacteria</taxon>
        <taxon>Pseudomonadati</taxon>
        <taxon>Pseudomonadota</taxon>
        <taxon>Alphaproteobacteria</taxon>
        <taxon>Rhodospirillales</taxon>
        <taxon>Thalassobaculaceae</taxon>
        <taxon>Nisaea</taxon>
    </lineage>
</organism>
<dbReference type="KEGG" id="naci:NUH88_14015"/>
<gene>
    <name evidence="2" type="ORF">NUH88_14015</name>
</gene>
<evidence type="ECO:0000313" key="2">
    <source>
        <dbReference type="EMBL" id="UUX48524.1"/>
    </source>
</evidence>
<reference evidence="2" key="1">
    <citation type="submission" date="2022-08" db="EMBL/GenBank/DDBJ databases">
        <title>Nisaea acidiphila sp. nov., isolated from a marine algal debris and emended description of the genus Nisaea Urios et al. 2008.</title>
        <authorList>
            <person name="Kwon K."/>
        </authorList>
    </citation>
    <scope>NUCLEOTIDE SEQUENCE</scope>
    <source>
        <strain evidence="2">MEBiC11861</strain>
    </source>
</reference>
<evidence type="ECO:0000256" key="1">
    <source>
        <dbReference type="SAM" id="MobiDB-lite"/>
    </source>
</evidence>
<feature type="compositionally biased region" description="Low complexity" evidence="1">
    <location>
        <begin position="13"/>
        <end position="32"/>
    </location>
</feature>
<keyword evidence="3" id="KW-1185">Reference proteome</keyword>
<dbReference type="AlphaFoldDB" id="A0A9J7AQ89"/>
<evidence type="ECO:0000313" key="3">
    <source>
        <dbReference type="Proteomes" id="UP001060336"/>
    </source>
</evidence>
<name>A0A9J7AQ89_9PROT</name>
<dbReference type="Proteomes" id="UP001060336">
    <property type="component" value="Chromosome"/>
</dbReference>
<protein>
    <submittedName>
        <fullName evidence="2">Uncharacterized protein</fullName>
    </submittedName>
</protein>